<dbReference type="Gene3D" id="3.50.50.60">
    <property type="entry name" value="FAD/NAD(P)-binding domain"/>
    <property type="match status" value="1"/>
</dbReference>
<accession>A0A096DIQ0</accession>
<evidence type="ECO:0000313" key="3">
    <source>
        <dbReference type="EMBL" id="KGF57409.1"/>
    </source>
</evidence>
<dbReference type="InterPro" id="IPR006076">
    <property type="entry name" value="FAD-dep_OxRdtase"/>
</dbReference>
<dbReference type="Pfam" id="PF01266">
    <property type="entry name" value="DAO"/>
    <property type="match status" value="1"/>
</dbReference>
<proteinExistence type="predicted"/>
<dbReference type="AlphaFoldDB" id="A0A096DIQ0"/>
<sequence>MYDVLIIGCGVIGSAMAYTLSRYQLKVCVCERFNDVANGVTKANSAILHAGFDCPPGSLEARMNLEGIAMAREICKKLDVEYRDIPSFVIAFDEREMEYVRELYDRGVANGVPGVRIIDREEALRLEPGLNPKLIGALYAPGSGIINPWEYAVAMAETAVRNGVEVKLSSRVTGIERNEDHFVVTTSSGSYEARYVINAGGAFSAQVYELVGGHGLKQTNFCGQYYVLDKSQGGIINSVVFPCPDEHGFKGILVAPTVHGNLIVGPDAYQVEDGDHVATVEPYLSQVKSGGLRSVPGIDFRQTIHEYAGVRPNTQIPDFVIEESPICPHFINLAGIKSPGLSAAPAIALEGLRILSGCGLELTEKETFIDRRRRIKFRELSNAEKAAVIAEDPLYGRVICRCETVTEGEIVEAIHRPIVPRSIDAIKRRCDAGMGRCQGGFCGPRVHEILARELGVSPMDITMDEEGTWLLSSPIKEVSVHDA</sequence>
<gene>
    <name evidence="3" type="ORF">HMPREF9460_00137</name>
</gene>
<evidence type="ECO:0008006" key="5">
    <source>
        <dbReference type="Google" id="ProtNLM"/>
    </source>
</evidence>
<feature type="domain" description="BFD-like [2Fe-2S]-binding" evidence="2">
    <location>
        <begin position="398"/>
        <end position="452"/>
    </location>
</feature>
<dbReference type="Pfam" id="PF04324">
    <property type="entry name" value="Fer2_BFD"/>
    <property type="match status" value="1"/>
</dbReference>
<dbReference type="Gene3D" id="1.10.10.1100">
    <property type="entry name" value="BFD-like [2Fe-2S]-binding domain"/>
    <property type="match status" value="1"/>
</dbReference>
<dbReference type="PANTHER" id="PTHR42720">
    <property type="entry name" value="GLYCEROL-3-PHOSPHATE DEHYDROGENASE"/>
    <property type="match status" value="1"/>
</dbReference>
<feature type="domain" description="FAD dependent oxidoreductase" evidence="1">
    <location>
        <begin position="3"/>
        <end position="348"/>
    </location>
</feature>
<dbReference type="InterPro" id="IPR007419">
    <property type="entry name" value="BFD-like_2Fe2S-bd_dom"/>
</dbReference>
<dbReference type="SUPFAM" id="SSF51905">
    <property type="entry name" value="FAD/NAD(P)-binding domain"/>
    <property type="match status" value="1"/>
</dbReference>
<dbReference type="HOGENOM" id="CLU_024775_3_1_9"/>
<reference evidence="3 4" key="1">
    <citation type="submission" date="2011-08" db="EMBL/GenBank/DDBJ databases">
        <title>The Genome Sequence of Clostridium orbiscindens 1_3_50AFAA.</title>
        <authorList>
            <consortium name="The Broad Institute Genome Sequencing Platform"/>
            <person name="Earl A."/>
            <person name="Ward D."/>
            <person name="Feldgarden M."/>
            <person name="Gevers D."/>
            <person name="Daigneault M."/>
            <person name="Strauss J."/>
            <person name="Allen-Vercoe E."/>
            <person name="Young S.K."/>
            <person name="Zeng Q."/>
            <person name="Gargeya S."/>
            <person name="Fitzgerald M."/>
            <person name="Haas B."/>
            <person name="Abouelleil A."/>
            <person name="Alvarado L."/>
            <person name="Arachchi H.M."/>
            <person name="Berlin A."/>
            <person name="Brown A."/>
            <person name="Chapman S.B."/>
            <person name="Chen Z."/>
            <person name="Dunbar C."/>
            <person name="Freedman E."/>
            <person name="Gearin G."/>
            <person name="Gellesch M."/>
            <person name="Goldberg J."/>
            <person name="Griggs A."/>
            <person name="Gujja S."/>
            <person name="Heiman D."/>
            <person name="Howarth C."/>
            <person name="Larson L."/>
            <person name="Lui A."/>
            <person name="MacDonald P.J.P."/>
            <person name="Montmayeur A."/>
            <person name="Murphy C."/>
            <person name="Neiman D."/>
            <person name="Pearson M."/>
            <person name="Priest M."/>
            <person name="Roberts A."/>
            <person name="Saif S."/>
            <person name="Shea T."/>
            <person name="Shenoy N."/>
            <person name="Sisk P."/>
            <person name="Stolte C."/>
            <person name="Sykes S."/>
            <person name="Wortman J."/>
            <person name="Nusbaum C."/>
            <person name="Birren B."/>
        </authorList>
    </citation>
    <scope>NUCLEOTIDE SEQUENCE [LARGE SCALE GENOMIC DNA]</scope>
    <source>
        <strain evidence="3 4">1_3_50AFAA</strain>
    </source>
</reference>
<evidence type="ECO:0000313" key="4">
    <source>
        <dbReference type="Proteomes" id="UP000029585"/>
    </source>
</evidence>
<organism evidence="3 4">
    <name type="scientific">Flavonifractor plautii 1_3_50AFAA</name>
    <dbReference type="NCBI Taxonomy" id="742738"/>
    <lineage>
        <taxon>Bacteria</taxon>
        <taxon>Bacillati</taxon>
        <taxon>Bacillota</taxon>
        <taxon>Clostridia</taxon>
        <taxon>Eubacteriales</taxon>
        <taxon>Oscillospiraceae</taxon>
        <taxon>Flavonifractor</taxon>
    </lineage>
</organism>
<protein>
    <recommendedName>
        <fullName evidence="5">FAD dependent oxidoreductase domain-containing protein</fullName>
    </recommendedName>
</protein>
<dbReference type="CDD" id="cd19946">
    <property type="entry name" value="GlpA-like_Fer2_BFD-like"/>
    <property type="match status" value="1"/>
</dbReference>
<dbReference type="Proteomes" id="UP000029585">
    <property type="component" value="Unassembled WGS sequence"/>
</dbReference>
<dbReference type="PATRIC" id="fig|742738.3.peg.143"/>
<evidence type="ECO:0000259" key="2">
    <source>
        <dbReference type="Pfam" id="PF04324"/>
    </source>
</evidence>
<dbReference type="PANTHER" id="PTHR42720:SF1">
    <property type="entry name" value="GLYCEROL 3-PHOSPHATE OXIDASE"/>
    <property type="match status" value="1"/>
</dbReference>
<evidence type="ECO:0000259" key="1">
    <source>
        <dbReference type="Pfam" id="PF01266"/>
    </source>
</evidence>
<dbReference type="RefSeq" id="WP_044938210.1">
    <property type="nucleotide sequence ID" value="NZ_KN174161.1"/>
</dbReference>
<dbReference type="Gene3D" id="3.30.9.10">
    <property type="entry name" value="D-Amino Acid Oxidase, subunit A, domain 2"/>
    <property type="match status" value="1"/>
</dbReference>
<keyword evidence="4" id="KW-1185">Reference proteome</keyword>
<name>A0A096DIQ0_FLAPL</name>
<dbReference type="EMBL" id="ADLO01000005">
    <property type="protein sequence ID" value="KGF57409.1"/>
    <property type="molecule type" value="Genomic_DNA"/>
</dbReference>
<dbReference type="eggNOG" id="COG0579">
    <property type="taxonomic scope" value="Bacteria"/>
</dbReference>
<comment type="caution">
    <text evidence="3">The sequence shown here is derived from an EMBL/GenBank/DDBJ whole genome shotgun (WGS) entry which is preliminary data.</text>
</comment>
<dbReference type="InterPro" id="IPR036188">
    <property type="entry name" value="FAD/NAD-bd_sf"/>
</dbReference>
<dbReference type="InterPro" id="IPR052745">
    <property type="entry name" value="G3P_Oxidase/Oxidoreductase"/>
</dbReference>
<dbReference type="InterPro" id="IPR041854">
    <property type="entry name" value="BFD-like_2Fe2S-bd_dom_sf"/>
</dbReference>